<reference evidence="4 5" key="1">
    <citation type="submission" date="2019-07" db="EMBL/GenBank/DDBJ databases">
        <title>Genome assembly of Bacillus simplex strain GGC-P6A.</title>
        <authorList>
            <person name="Jennings M.E."/>
            <person name="Barton H.A."/>
        </authorList>
    </citation>
    <scope>NUCLEOTIDE SEQUENCE [LARGE SCALE GENOMIC DNA]</scope>
    <source>
        <strain evidence="4 5">GGC-P6A</strain>
    </source>
</reference>
<dbReference type="GO" id="GO:0006351">
    <property type="term" value="P:DNA-templated transcription"/>
    <property type="evidence" value="ECO:0007669"/>
    <property type="project" value="InterPro"/>
</dbReference>
<dbReference type="PANTHER" id="PTHR30319">
    <property type="entry name" value="PHENYLACETIC ACID REGULATOR-RELATED TRANSCRIPTIONAL REPRESSOR"/>
    <property type="match status" value="1"/>
</dbReference>
<evidence type="ECO:0000259" key="3">
    <source>
        <dbReference type="Pfam" id="PF20803"/>
    </source>
</evidence>
<feature type="domain" description="Transcriptional repressor PaaX-like N-terminal" evidence="1">
    <location>
        <begin position="5"/>
        <end position="73"/>
    </location>
</feature>
<dbReference type="Pfam" id="PF20803">
    <property type="entry name" value="PaaX_M"/>
    <property type="match status" value="1"/>
</dbReference>
<dbReference type="RefSeq" id="WP_094246683.1">
    <property type="nucleotide sequence ID" value="NZ_CABIYS010000001.1"/>
</dbReference>
<dbReference type="Proteomes" id="UP000317770">
    <property type="component" value="Unassembled WGS sequence"/>
</dbReference>
<evidence type="ECO:0000259" key="1">
    <source>
        <dbReference type="Pfam" id="PF07848"/>
    </source>
</evidence>
<dbReference type="PANTHER" id="PTHR30319:SF1">
    <property type="entry name" value="TRANSCRIPTIONAL REPRESSOR PAAX"/>
    <property type="match status" value="1"/>
</dbReference>
<dbReference type="EMBL" id="VNKI01000002">
    <property type="protein sequence ID" value="TVX83350.1"/>
    <property type="molecule type" value="Genomic_DNA"/>
</dbReference>
<dbReference type="InterPro" id="IPR013225">
    <property type="entry name" value="PaaX_C"/>
</dbReference>
<dbReference type="InterPro" id="IPR012906">
    <property type="entry name" value="PaaX-like_N"/>
</dbReference>
<evidence type="ECO:0000259" key="2">
    <source>
        <dbReference type="Pfam" id="PF08223"/>
    </source>
</evidence>
<dbReference type="Gene3D" id="1.20.58.1460">
    <property type="match status" value="1"/>
</dbReference>
<dbReference type="GeneID" id="56472492"/>
<dbReference type="Gene3D" id="3.30.70.2650">
    <property type="match status" value="1"/>
</dbReference>
<comment type="caution">
    <text evidence="4">The sequence shown here is derived from an EMBL/GenBank/DDBJ whole genome shotgun (WGS) entry which is preliminary data.</text>
</comment>
<dbReference type="Gene3D" id="1.10.10.10">
    <property type="entry name" value="Winged helix-like DNA-binding domain superfamily/Winged helix DNA-binding domain"/>
    <property type="match status" value="1"/>
</dbReference>
<evidence type="ECO:0000313" key="4">
    <source>
        <dbReference type="EMBL" id="TVX83350.1"/>
    </source>
</evidence>
<sequence>MGTNTQSMIFTIYGDYIRNYGSKIWIGSLIRLLKEFGHNEQGVRVAVSRMVKQGWIQSEKQGNKSYYFLTDRGVQRMDEAANRIYKMKPNEWDGKWRILMYTIPEDKRQLRDDLRKELLWSGFGSFSSGCWISPNDLEKQINRLIEKYDINEYVDFFISEYKGPKENQSLVEKSWHLEEIENKYEEFIEKYSKQFIVHQSIISRGEMSDADCFVERTNLVHEYRKFLFIDPGLPKELLPSKWNGNHAALLFSQYYQVLAEPASRFFESVFQENNDLCRKDETYDAKDHPLIIK</sequence>
<proteinExistence type="predicted"/>
<dbReference type="Pfam" id="PF08223">
    <property type="entry name" value="PaaX_C"/>
    <property type="match status" value="1"/>
</dbReference>
<dbReference type="InterPro" id="IPR036390">
    <property type="entry name" value="WH_DNA-bd_sf"/>
</dbReference>
<dbReference type="InterPro" id="IPR048846">
    <property type="entry name" value="PaaX-like_central"/>
</dbReference>
<organism evidence="4 5">
    <name type="scientific">Peribacillus simplex</name>
    <dbReference type="NCBI Taxonomy" id="1478"/>
    <lineage>
        <taxon>Bacteria</taxon>
        <taxon>Bacillati</taxon>
        <taxon>Bacillota</taxon>
        <taxon>Bacilli</taxon>
        <taxon>Bacillales</taxon>
        <taxon>Bacillaceae</taxon>
        <taxon>Peribacillus</taxon>
    </lineage>
</organism>
<dbReference type="SUPFAM" id="SSF46785">
    <property type="entry name" value="Winged helix' DNA-binding domain"/>
    <property type="match status" value="1"/>
</dbReference>
<gene>
    <name evidence="4" type="primary">paaX</name>
    <name evidence="4" type="ORF">FQP34_05555</name>
</gene>
<dbReference type="AlphaFoldDB" id="A0A8B5Y4A5"/>
<name>A0A8B5Y4A5_9BACI</name>
<protein>
    <submittedName>
        <fullName evidence="4">Phenylacetic acid degradation operon negative regulatory protein PaaX</fullName>
    </submittedName>
</protein>
<dbReference type="Pfam" id="PF07848">
    <property type="entry name" value="PaaX"/>
    <property type="match status" value="1"/>
</dbReference>
<accession>A0A8B5Y4A5</accession>
<evidence type="ECO:0000313" key="5">
    <source>
        <dbReference type="Proteomes" id="UP000317770"/>
    </source>
</evidence>
<feature type="domain" description="Transcriptional repressor PaaX-like central Cas2-like" evidence="3">
    <location>
        <begin position="90"/>
        <end position="171"/>
    </location>
</feature>
<feature type="domain" description="Transcriptional repressor PaaX-like C-terminal" evidence="2">
    <location>
        <begin position="175"/>
        <end position="267"/>
    </location>
</feature>
<dbReference type="InterPro" id="IPR011965">
    <property type="entry name" value="PaaX_trns_reg"/>
</dbReference>
<dbReference type="NCBIfam" id="TIGR02277">
    <property type="entry name" value="PaaX_trns_reg"/>
    <property type="match status" value="1"/>
</dbReference>
<dbReference type="PIRSF" id="PIRSF020623">
    <property type="entry name" value="PaaX"/>
    <property type="match status" value="1"/>
</dbReference>
<dbReference type="InterPro" id="IPR036388">
    <property type="entry name" value="WH-like_DNA-bd_sf"/>
</dbReference>